<feature type="compositionally biased region" description="Polar residues" evidence="4">
    <location>
        <begin position="489"/>
        <end position="500"/>
    </location>
</feature>
<dbReference type="EMBL" id="QJNU01000018">
    <property type="protein sequence ID" value="RYP10471.1"/>
    <property type="molecule type" value="Genomic_DNA"/>
</dbReference>
<gene>
    <name evidence="6" type="ORF">DL764_000654</name>
</gene>
<reference evidence="6 7" key="1">
    <citation type="submission" date="2018-06" db="EMBL/GenBank/DDBJ databases">
        <title>Complete Genomes of Monosporascus.</title>
        <authorList>
            <person name="Robinson A.J."/>
            <person name="Natvig D.O."/>
        </authorList>
    </citation>
    <scope>NUCLEOTIDE SEQUENCE [LARGE SCALE GENOMIC DNA]</scope>
    <source>
        <strain evidence="6 7">CBS 110550</strain>
    </source>
</reference>
<feature type="domain" description="Protein kinase" evidence="5">
    <location>
        <begin position="106"/>
        <end position="405"/>
    </location>
</feature>
<dbReference type="PROSITE" id="PS00108">
    <property type="entry name" value="PROTEIN_KINASE_ST"/>
    <property type="match status" value="1"/>
</dbReference>
<dbReference type="Proteomes" id="UP000293360">
    <property type="component" value="Unassembled WGS sequence"/>
</dbReference>
<keyword evidence="2 3" id="KW-0067">ATP-binding</keyword>
<sequence>MMQSASPTATSPAPLSLGSSVTDRLTTQTLSSPRIAIHNAVPTPNSQRLSLTPHRSAPAAITQFPSPMRHHRRTPSQHREVKETLNARTEYTCDETEGTQHRINQYVIKDEIGRGSYGAVHLAVDQYGNEFAIKQFSKTRLRKRAQSNILRRPHGSLRGLRAPGQGRWAAHKRQLSRQEEEEAKDALYLIREEIAIMKKLNHPNLVSLIEVLDDPEEDSLYMVLEMCKKGVVMKVGLDETADPYDEESCRCWFRDLILGIEYLHAQGVVHRDIKPDNLLLTADDVLKIVDFGVSEMFEKPHEMMTKKSMGSPAFLAPELCTSKQGDVSGKAADIWSMGVSLYCLKYGKLPYQSNTVVDMLEAIRSEEVYVPPDENEHFKHLMHRILDKDPDSRITMPELREHPWVTKGGIDPLLSEEENCAEEIEPPNELEVNHAFTRKMTHLFCVMKAIHKFKSLTSRSRTGTPGPKTPRIPPTPPALSTKESYPEDSGTSTRTSSSILDSAPATTATFSSSSTTATSTTSSSTRQKSVAEEASELVAQRKAFIAARSVPLSSGEKGHAQDPTEWAPPLLGIGTGGRDFFTSGLSYSTIDDDQRQPAGLPDTDDPDAYVVSDSPTGIDFDIYDRAFEAEVQRIRAREQHQQQLLQKSGRGGRARARTRTYLTRLVGEQERHKYAADECMVVEAVEAGLEGGRTRLGGEKAGDAEGDSHGDGNRDKGTSGRFAELVTQMAKSKVSSEPAGLGSGSG</sequence>
<dbReference type="InterPro" id="IPR008271">
    <property type="entry name" value="Ser/Thr_kinase_AS"/>
</dbReference>
<dbReference type="AlphaFoldDB" id="A0A4Q4TSU5"/>
<feature type="compositionally biased region" description="Low complexity" evidence="4">
    <location>
        <begin position="502"/>
        <end position="525"/>
    </location>
</feature>
<keyword evidence="1 3" id="KW-0547">Nucleotide-binding</keyword>
<dbReference type="PANTHER" id="PTHR24346:SF77">
    <property type="entry name" value="SERINE THREONINE PROTEIN KINASE"/>
    <property type="match status" value="1"/>
</dbReference>
<dbReference type="FunFam" id="3.30.200.20:FF:000447">
    <property type="entry name" value="Calcium/calmodulin dependent protein kinase"/>
    <property type="match status" value="1"/>
</dbReference>
<dbReference type="PROSITE" id="PS00107">
    <property type="entry name" value="PROTEIN_KINASE_ATP"/>
    <property type="match status" value="1"/>
</dbReference>
<dbReference type="InterPro" id="IPR017441">
    <property type="entry name" value="Protein_kinase_ATP_BS"/>
</dbReference>
<dbReference type="InterPro" id="IPR000719">
    <property type="entry name" value="Prot_kinase_dom"/>
</dbReference>
<dbReference type="STRING" id="155417.A0A4Q4TSU5"/>
<dbReference type="SMART" id="SM00220">
    <property type="entry name" value="S_TKc"/>
    <property type="match status" value="1"/>
</dbReference>
<proteinExistence type="predicted"/>
<name>A0A4Q4TSU5_9PEZI</name>
<evidence type="ECO:0000313" key="7">
    <source>
        <dbReference type="Proteomes" id="UP000293360"/>
    </source>
</evidence>
<feature type="compositionally biased region" description="Basic and acidic residues" evidence="4">
    <location>
        <begin position="692"/>
        <end position="718"/>
    </location>
</feature>
<evidence type="ECO:0000256" key="4">
    <source>
        <dbReference type="SAM" id="MobiDB-lite"/>
    </source>
</evidence>
<evidence type="ECO:0000256" key="3">
    <source>
        <dbReference type="PROSITE-ProRule" id="PRU10141"/>
    </source>
</evidence>
<dbReference type="GO" id="GO:0005524">
    <property type="term" value="F:ATP binding"/>
    <property type="evidence" value="ECO:0007669"/>
    <property type="project" value="UniProtKB-UniRule"/>
</dbReference>
<feature type="region of interest" description="Disordered" evidence="4">
    <location>
        <begin position="456"/>
        <end position="533"/>
    </location>
</feature>
<dbReference type="Pfam" id="PF00069">
    <property type="entry name" value="Pkinase"/>
    <property type="match status" value="1"/>
</dbReference>
<evidence type="ECO:0000256" key="1">
    <source>
        <dbReference type="ARBA" id="ARBA00022741"/>
    </source>
</evidence>
<organism evidence="6 7">
    <name type="scientific">Monosporascus ibericus</name>
    <dbReference type="NCBI Taxonomy" id="155417"/>
    <lineage>
        <taxon>Eukaryota</taxon>
        <taxon>Fungi</taxon>
        <taxon>Dikarya</taxon>
        <taxon>Ascomycota</taxon>
        <taxon>Pezizomycotina</taxon>
        <taxon>Sordariomycetes</taxon>
        <taxon>Xylariomycetidae</taxon>
        <taxon>Xylariales</taxon>
        <taxon>Xylariales incertae sedis</taxon>
        <taxon>Monosporascus</taxon>
    </lineage>
</organism>
<feature type="region of interest" description="Disordered" evidence="4">
    <location>
        <begin position="584"/>
        <end position="608"/>
    </location>
</feature>
<dbReference type="FunFam" id="1.10.510.10:FF:000995">
    <property type="entry name" value="BcCMK3, calcium/calmodulin-dependent protein kinase"/>
    <property type="match status" value="1"/>
</dbReference>
<protein>
    <recommendedName>
        <fullName evidence="5">Protein kinase domain-containing protein</fullName>
    </recommendedName>
</protein>
<dbReference type="CDD" id="cd14008">
    <property type="entry name" value="STKc_LKB1_CaMKK"/>
    <property type="match status" value="1"/>
</dbReference>
<dbReference type="GO" id="GO:0004683">
    <property type="term" value="F:calcium/calmodulin-dependent protein kinase activity"/>
    <property type="evidence" value="ECO:0007669"/>
    <property type="project" value="TreeGrafter"/>
</dbReference>
<dbReference type="InterPro" id="IPR011009">
    <property type="entry name" value="Kinase-like_dom_sf"/>
</dbReference>
<dbReference type="PANTHER" id="PTHR24346">
    <property type="entry name" value="MAP/MICROTUBULE AFFINITY-REGULATING KINASE"/>
    <property type="match status" value="1"/>
</dbReference>
<feature type="binding site" evidence="3">
    <location>
        <position position="134"/>
    </location>
    <ligand>
        <name>ATP</name>
        <dbReference type="ChEBI" id="CHEBI:30616"/>
    </ligand>
</feature>
<dbReference type="GO" id="GO:0035556">
    <property type="term" value="P:intracellular signal transduction"/>
    <property type="evidence" value="ECO:0007669"/>
    <property type="project" value="TreeGrafter"/>
</dbReference>
<dbReference type="Gene3D" id="3.30.200.20">
    <property type="entry name" value="Phosphorylase Kinase, domain 1"/>
    <property type="match status" value="1"/>
</dbReference>
<keyword evidence="7" id="KW-1185">Reference proteome</keyword>
<accession>A0A4Q4TSU5</accession>
<feature type="compositionally biased region" description="Pro residues" evidence="4">
    <location>
        <begin position="467"/>
        <end position="477"/>
    </location>
</feature>
<dbReference type="PROSITE" id="PS50011">
    <property type="entry name" value="PROTEIN_KINASE_DOM"/>
    <property type="match status" value="1"/>
</dbReference>
<dbReference type="Gene3D" id="1.10.510.10">
    <property type="entry name" value="Transferase(Phosphotransferase) domain 1"/>
    <property type="match status" value="1"/>
</dbReference>
<evidence type="ECO:0000313" key="6">
    <source>
        <dbReference type="EMBL" id="RYP10471.1"/>
    </source>
</evidence>
<dbReference type="OrthoDB" id="68483at2759"/>
<evidence type="ECO:0000256" key="2">
    <source>
        <dbReference type="ARBA" id="ARBA00022840"/>
    </source>
</evidence>
<feature type="region of interest" description="Disordered" evidence="4">
    <location>
        <begin position="692"/>
        <end position="721"/>
    </location>
</feature>
<dbReference type="SUPFAM" id="SSF56112">
    <property type="entry name" value="Protein kinase-like (PK-like)"/>
    <property type="match status" value="1"/>
</dbReference>
<dbReference type="GO" id="GO:0005737">
    <property type="term" value="C:cytoplasm"/>
    <property type="evidence" value="ECO:0007669"/>
    <property type="project" value="TreeGrafter"/>
</dbReference>
<evidence type="ECO:0000259" key="5">
    <source>
        <dbReference type="PROSITE" id="PS50011"/>
    </source>
</evidence>
<feature type="region of interest" description="Disordered" evidence="4">
    <location>
        <begin position="31"/>
        <end position="54"/>
    </location>
</feature>
<comment type="caution">
    <text evidence="6">The sequence shown here is derived from an EMBL/GenBank/DDBJ whole genome shotgun (WGS) entry which is preliminary data.</text>
</comment>
<dbReference type="GO" id="GO:0005516">
    <property type="term" value="F:calmodulin binding"/>
    <property type="evidence" value="ECO:0007669"/>
    <property type="project" value="TreeGrafter"/>
</dbReference>